<feature type="transmembrane region" description="Helical" evidence="1">
    <location>
        <begin position="59"/>
        <end position="79"/>
    </location>
</feature>
<keyword evidence="3" id="KW-1185">Reference proteome</keyword>
<dbReference type="EMBL" id="RJJQ01000012">
    <property type="protein sequence ID" value="RNI21136.1"/>
    <property type="molecule type" value="Genomic_DNA"/>
</dbReference>
<dbReference type="OrthoDB" id="3217553at2"/>
<proteinExistence type="predicted"/>
<feature type="transmembrane region" description="Helical" evidence="1">
    <location>
        <begin position="114"/>
        <end position="140"/>
    </location>
</feature>
<organism evidence="2 3">
    <name type="scientific">Flexivirga caeni</name>
    <dbReference type="NCBI Taxonomy" id="2294115"/>
    <lineage>
        <taxon>Bacteria</taxon>
        <taxon>Bacillati</taxon>
        <taxon>Actinomycetota</taxon>
        <taxon>Actinomycetes</taxon>
        <taxon>Micrococcales</taxon>
        <taxon>Dermacoccaceae</taxon>
        <taxon>Flexivirga</taxon>
    </lineage>
</organism>
<dbReference type="PANTHER" id="PTHR37305:SF1">
    <property type="entry name" value="MEMBRANE PROTEIN"/>
    <property type="match status" value="1"/>
</dbReference>
<evidence type="ECO:0000313" key="3">
    <source>
        <dbReference type="Proteomes" id="UP000271678"/>
    </source>
</evidence>
<reference evidence="2 3" key="1">
    <citation type="submission" date="2018-11" db="EMBL/GenBank/DDBJ databases">
        <title>Draft genome of Simplicispira Flexivirga sp. BO-16.</title>
        <authorList>
            <person name="Im W.T."/>
        </authorList>
    </citation>
    <scope>NUCLEOTIDE SEQUENCE [LARGE SCALE GENOMIC DNA]</scope>
    <source>
        <strain evidence="2 3">BO-16</strain>
    </source>
</reference>
<comment type="caution">
    <text evidence="2">The sequence shown here is derived from an EMBL/GenBank/DDBJ whole genome shotgun (WGS) entry which is preliminary data.</text>
</comment>
<dbReference type="GO" id="GO:0005886">
    <property type="term" value="C:plasma membrane"/>
    <property type="evidence" value="ECO:0007669"/>
    <property type="project" value="UniProtKB-SubCell"/>
</dbReference>
<sequence length="270" mass="28364">MMRFARSEMRLIAGRRRNQAGLAVLAAVPILLAIAVRLTESNPRGGGPPSFIDDIVGNGVFVAFAALTLQLTLFLPLAISMVSGDAIAGEAHTGTLRYLLTVPAGRSRVLAVKYFGLVFGAFVAVFTVAVVGALVGMAIFGTGSLTTLSGTQISLGAGLLRLFVSTVYVALGMSSLAALGLFVSTLTTQPIAATVATMVLTAAMWVLDAVPQLGWLHPWLLVDHWAAFADLMRDPADWGGVWRGLSVDLGYAVVCLLAAWARFDGKDITT</sequence>
<feature type="transmembrane region" description="Helical" evidence="1">
    <location>
        <begin position="241"/>
        <end position="261"/>
    </location>
</feature>
<dbReference type="Proteomes" id="UP000271678">
    <property type="component" value="Unassembled WGS sequence"/>
</dbReference>
<feature type="transmembrane region" description="Helical" evidence="1">
    <location>
        <begin position="190"/>
        <end position="207"/>
    </location>
</feature>
<gene>
    <name evidence="2" type="ORF">EFY87_12745</name>
</gene>
<keyword evidence="1" id="KW-1133">Transmembrane helix</keyword>
<evidence type="ECO:0000313" key="2">
    <source>
        <dbReference type="EMBL" id="RNI21136.1"/>
    </source>
</evidence>
<protein>
    <submittedName>
        <fullName evidence="2">ABC transporter permease</fullName>
    </submittedName>
</protein>
<evidence type="ECO:0000256" key="1">
    <source>
        <dbReference type="SAM" id="Phobius"/>
    </source>
</evidence>
<name>A0A3M9M6M4_9MICO</name>
<keyword evidence="1" id="KW-0812">Transmembrane</keyword>
<dbReference type="Pfam" id="PF12679">
    <property type="entry name" value="ABC2_membrane_2"/>
    <property type="match status" value="1"/>
</dbReference>
<dbReference type="RefSeq" id="WP_123271855.1">
    <property type="nucleotide sequence ID" value="NZ_RJJQ01000012.1"/>
</dbReference>
<dbReference type="AlphaFoldDB" id="A0A3M9M6M4"/>
<feature type="transmembrane region" description="Helical" evidence="1">
    <location>
        <begin position="160"/>
        <end position="183"/>
    </location>
</feature>
<dbReference type="PANTHER" id="PTHR37305">
    <property type="entry name" value="INTEGRAL MEMBRANE PROTEIN-RELATED"/>
    <property type="match status" value="1"/>
</dbReference>
<keyword evidence="1" id="KW-0472">Membrane</keyword>
<dbReference type="GO" id="GO:0140359">
    <property type="term" value="F:ABC-type transporter activity"/>
    <property type="evidence" value="ECO:0007669"/>
    <property type="project" value="InterPro"/>
</dbReference>
<accession>A0A3M9M6M4</accession>